<protein>
    <submittedName>
        <fullName evidence="2">Glutathione synthetase, ATP-grasp domain</fullName>
    </submittedName>
</protein>
<dbReference type="InterPro" id="IPR013815">
    <property type="entry name" value="ATP_grasp_subdomain_1"/>
</dbReference>
<dbReference type="Gene3D" id="3.40.50.20">
    <property type="match status" value="1"/>
</dbReference>
<accession>A0A345ULH9</accession>
<dbReference type="RefSeq" id="WP_240644730.1">
    <property type="nucleotide sequence ID" value="NZ_CP027806.1"/>
</dbReference>
<dbReference type="Pfam" id="PF02955">
    <property type="entry name" value="GSH-S_ATP"/>
    <property type="match status" value="1"/>
</dbReference>
<reference evidence="2 3" key="1">
    <citation type="submission" date="2018-03" db="EMBL/GenBank/DDBJ databases">
        <title>Phenotypic and genomic properties of Cyclonatronum proteinivorum gen. nov., sp. nov., a haloalkaliphilic bacteroidete from soda lakes possessing Na+-translocating rhodopsin.</title>
        <authorList>
            <person name="Toshchakov S.V."/>
            <person name="Korzhenkov A."/>
            <person name="Samarov N.I."/>
            <person name="Kublanov I.V."/>
            <person name="Muntyan M.S."/>
            <person name="Sorokin D.Y."/>
        </authorList>
    </citation>
    <scope>NUCLEOTIDE SEQUENCE [LARGE SCALE GENOMIC DNA]</scope>
    <source>
        <strain evidence="2 3">Omega</strain>
    </source>
</reference>
<dbReference type="EMBL" id="CP027806">
    <property type="protein sequence ID" value="AXJ01331.1"/>
    <property type="molecule type" value="Genomic_DNA"/>
</dbReference>
<organism evidence="2 3">
    <name type="scientific">Cyclonatronum proteinivorum</name>
    <dbReference type="NCBI Taxonomy" id="1457365"/>
    <lineage>
        <taxon>Bacteria</taxon>
        <taxon>Pseudomonadati</taxon>
        <taxon>Balneolota</taxon>
        <taxon>Balneolia</taxon>
        <taxon>Balneolales</taxon>
        <taxon>Cyclonatronaceae</taxon>
        <taxon>Cyclonatronum</taxon>
    </lineage>
</organism>
<evidence type="ECO:0000313" key="2">
    <source>
        <dbReference type="EMBL" id="AXJ01331.1"/>
    </source>
</evidence>
<dbReference type="GO" id="GO:0005524">
    <property type="term" value="F:ATP binding"/>
    <property type="evidence" value="ECO:0007669"/>
    <property type="project" value="InterPro"/>
</dbReference>
<keyword evidence="3" id="KW-1185">Reference proteome</keyword>
<dbReference type="InterPro" id="IPR004218">
    <property type="entry name" value="GSHS_ATP-bd"/>
</dbReference>
<name>A0A345ULH9_9BACT</name>
<dbReference type="Gene3D" id="3.30.470.20">
    <property type="entry name" value="ATP-grasp fold, B domain"/>
    <property type="match status" value="1"/>
</dbReference>
<evidence type="ECO:0000313" key="3">
    <source>
        <dbReference type="Proteomes" id="UP000254808"/>
    </source>
</evidence>
<gene>
    <name evidence="2" type="ORF">CYPRO_2081</name>
</gene>
<dbReference type="Gene3D" id="3.30.1490.20">
    <property type="entry name" value="ATP-grasp fold, A domain"/>
    <property type="match status" value="1"/>
</dbReference>
<feature type="domain" description="Prokaryotic glutathione synthetase ATP-binding" evidence="1">
    <location>
        <begin position="138"/>
        <end position="252"/>
    </location>
</feature>
<evidence type="ECO:0000259" key="1">
    <source>
        <dbReference type="Pfam" id="PF02955"/>
    </source>
</evidence>
<dbReference type="AlphaFoldDB" id="A0A345ULH9"/>
<dbReference type="GO" id="GO:0004363">
    <property type="term" value="F:glutathione synthase activity"/>
    <property type="evidence" value="ECO:0007669"/>
    <property type="project" value="InterPro"/>
</dbReference>
<dbReference type="PANTHER" id="PTHR39217:SF1">
    <property type="entry name" value="GLUTATHIONE SYNTHETASE"/>
    <property type="match status" value="1"/>
</dbReference>
<dbReference type="InterPro" id="IPR053191">
    <property type="entry name" value="DcsG_Biosynth_Enzyme"/>
</dbReference>
<dbReference type="Proteomes" id="UP000254808">
    <property type="component" value="Chromosome"/>
</dbReference>
<sequence length="321" mass="36121">MTEQKPGAFLADVALLTEHRYEAAEAAPDDWYLGNMLRDDALLQAALQKRGLSAVRIDWARKDVDWRQFRCAVFRTTWDYYERSAEFSDWLDRVKHETLLINPAEMIRWNMDKHYLADLDAKGVNIVPSVFMEAGSQADKLVSLMQENGWSKAVVKPCISGGAWHTYRVSPENAAAVSQKIAPVLQKQAFMLQPFMQSIVESGEDTLMVLNGAYTHAVRKRAAKGDFRVQDDWGGTVEAYTPSPAQIELAERAMAAVTPVPVYGRADMVRDGEGNWAIMELELLEPELWIRYHEPSAEPFADGIVNALHAFESGRTVKPAF</sequence>
<dbReference type="PANTHER" id="PTHR39217">
    <property type="match status" value="1"/>
</dbReference>
<dbReference type="KEGG" id="cprv:CYPRO_2081"/>
<proteinExistence type="predicted"/>
<dbReference type="SUPFAM" id="SSF56059">
    <property type="entry name" value="Glutathione synthetase ATP-binding domain-like"/>
    <property type="match status" value="1"/>
</dbReference>